<organism evidence="2">
    <name type="scientific">marine sediment metagenome</name>
    <dbReference type="NCBI Taxonomy" id="412755"/>
    <lineage>
        <taxon>unclassified sequences</taxon>
        <taxon>metagenomes</taxon>
        <taxon>ecological metagenomes</taxon>
    </lineage>
</organism>
<comment type="caution">
    <text evidence="2">The sequence shown here is derived from an EMBL/GenBank/DDBJ whole genome shotgun (WGS) entry which is preliminary data.</text>
</comment>
<evidence type="ECO:0000256" key="1">
    <source>
        <dbReference type="SAM" id="MobiDB-lite"/>
    </source>
</evidence>
<feature type="compositionally biased region" description="Basic and acidic residues" evidence="1">
    <location>
        <begin position="40"/>
        <end position="52"/>
    </location>
</feature>
<protein>
    <submittedName>
        <fullName evidence="2">Uncharacterized protein</fullName>
    </submittedName>
</protein>
<name>A0A0F8WET1_9ZZZZ</name>
<dbReference type="AlphaFoldDB" id="A0A0F8WET1"/>
<evidence type="ECO:0000313" key="2">
    <source>
        <dbReference type="EMBL" id="KKK55048.1"/>
    </source>
</evidence>
<feature type="non-terminal residue" evidence="2">
    <location>
        <position position="61"/>
    </location>
</feature>
<accession>A0A0F8WET1</accession>
<dbReference type="EMBL" id="LAZR01065682">
    <property type="protein sequence ID" value="KKK55048.1"/>
    <property type="molecule type" value="Genomic_DNA"/>
</dbReference>
<gene>
    <name evidence="2" type="ORF">LCGC14_3078520</name>
</gene>
<reference evidence="2" key="1">
    <citation type="journal article" date="2015" name="Nature">
        <title>Complex archaea that bridge the gap between prokaryotes and eukaryotes.</title>
        <authorList>
            <person name="Spang A."/>
            <person name="Saw J.H."/>
            <person name="Jorgensen S.L."/>
            <person name="Zaremba-Niedzwiedzka K."/>
            <person name="Martijn J."/>
            <person name="Lind A.E."/>
            <person name="van Eijk R."/>
            <person name="Schleper C."/>
            <person name="Guy L."/>
            <person name="Ettema T.J."/>
        </authorList>
    </citation>
    <scope>NUCLEOTIDE SEQUENCE</scope>
</reference>
<sequence>MQVTIGEKGLTKSWQEDFPKTTECCLCKGESRIGFVAHEGFSDDDKTDDDKKQRVHYLHPN</sequence>
<feature type="region of interest" description="Disordered" evidence="1">
    <location>
        <begin position="39"/>
        <end position="61"/>
    </location>
</feature>
<proteinExistence type="predicted"/>